<dbReference type="Proteomes" id="UP000703661">
    <property type="component" value="Unassembled WGS sequence"/>
</dbReference>
<dbReference type="EMBL" id="JAAAID010000275">
    <property type="protein sequence ID" value="KAG0019584.1"/>
    <property type="molecule type" value="Genomic_DNA"/>
</dbReference>
<feature type="compositionally biased region" description="Polar residues" evidence="1">
    <location>
        <begin position="83"/>
        <end position="93"/>
    </location>
</feature>
<evidence type="ECO:0000256" key="1">
    <source>
        <dbReference type="SAM" id="MobiDB-lite"/>
    </source>
</evidence>
<feature type="compositionally biased region" description="Polar residues" evidence="1">
    <location>
        <begin position="216"/>
        <end position="226"/>
    </location>
</feature>
<evidence type="ECO:0008006" key="4">
    <source>
        <dbReference type="Google" id="ProtNLM"/>
    </source>
</evidence>
<comment type="caution">
    <text evidence="2">The sequence shown here is derived from an EMBL/GenBank/DDBJ whole genome shotgun (WGS) entry which is preliminary data.</text>
</comment>
<feature type="region of interest" description="Disordered" evidence="1">
    <location>
        <begin position="75"/>
        <end position="157"/>
    </location>
</feature>
<reference evidence="2" key="1">
    <citation type="journal article" date="2020" name="Fungal Divers.">
        <title>Resolving the Mortierellaceae phylogeny through synthesis of multi-gene phylogenetics and phylogenomics.</title>
        <authorList>
            <person name="Vandepol N."/>
            <person name="Liber J."/>
            <person name="Desiro A."/>
            <person name="Na H."/>
            <person name="Kennedy M."/>
            <person name="Barry K."/>
            <person name="Grigoriev I.V."/>
            <person name="Miller A.N."/>
            <person name="O'Donnell K."/>
            <person name="Stajich J.E."/>
            <person name="Bonito G."/>
        </authorList>
    </citation>
    <scope>NUCLEOTIDE SEQUENCE</scope>
    <source>
        <strain evidence="2">NRRL 2769</strain>
    </source>
</reference>
<feature type="region of interest" description="Disordered" evidence="1">
    <location>
        <begin position="201"/>
        <end position="226"/>
    </location>
</feature>
<sequence length="226" mass="25307">MSLIDLKIHRSHITLLRRCQYDQETSRLFYIDTATGKRQWEHPNGTEAGISDSSRFREQMDIYEESVARYNRAYGVGADTGSPRMSEQSSRGRNSLEGESGKDEQSRIVEPIRSNDNKGGTSRRDRETGNTADEGVTRLSASEFLLGDDDDGFGGNRVPREYGRKYKATDISNDDDNEASYFGGNEGFGGGAVYNYIDHNNNSSSEGRFVGHGRNNRSYSLDLSDR</sequence>
<proteinExistence type="predicted"/>
<dbReference type="AlphaFoldDB" id="A0A9P6MZD1"/>
<evidence type="ECO:0000313" key="3">
    <source>
        <dbReference type="Proteomes" id="UP000703661"/>
    </source>
</evidence>
<accession>A0A9P6MZD1</accession>
<evidence type="ECO:0000313" key="2">
    <source>
        <dbReference type="EMBL" id="KAG0019584.1"/>
    </source>
</evidence>
<name>A0A9P6MZD1_9FUNG</name>
<keyword evidence="3" id="KW-1185">Reference proteome</keyword>
<gene>
    <name evidence="2" type="ORF">BGZ80_005582</name>
</gene>
<protein>
    <recommendedName>
        <fullName evidence="4">WW domain-containing protein</fullName>
    </recommendedName>
</protein>
<organism evidence="2 3">
    <name type="scientific">Entomortierella chlamydospora</name>
    <dbReference type="NCBI Taxonomy" id="101097"/>
    <lineage>
        <taxon>Eukaryota</taxon>
        <taxon>Fungi</taxon>
        <taxon>Fungi incertae sedis</taxon>
        <taxon>Mucoromycota</taxon>
        <taxon>Mortierellomycotina</taxon>
        <taxon>Mortierellomycetes</taxon>
        <taxon>Mortierellales</taxon>
        <taxon>Mortierellaceae</taxon>
        <taxon>Entomortierella</taxon>
    </lineage>
</organism>
<dbReference type="Gene3D" id="2.20.70.10">
    <property type="match status" value="1"/>
</dbReference>
<feature type="compositionally biased region" description="Basic and acidic residues" evidence="1">
    <location>
        <begin position="94"/>
        <end position="107"/>
    </location>
</feature>